<dbReference type="GO" id="GO:0008331">
    <property type="term" value="F:high voltage-gated calcium channel activity"/>
    <property type="evidence" value="ECO:0007669"/>
    <property type="project" value="TreeGrafter"/>
</dbReference>
<dbReference type="STRING" id="6689.A0A3R7ME38"/>
<evidence type="ECO:0000256" key="6">
    <source>
        <dbReference type="ARBA" id="ARBA00023303"/>
    </source>
</evidence>
<feature type="region of interest" description="Disordered" evidence="7">
    <location>
        <begin position="146"/>
        <end position="210"/>
    </location>
</feature>
<dbReference type="AlphaFoldDB" id="A0A3R7ME38"/>
<gene>
    <name evidence="9" type="ORF">C7M84_001124</name>
</gene>
<feature type="domain" description="Voltage-dependent calcium channel alpha-1 subunit IQ" evidence="8">
    <location>
        <begin position="99"/>
        <end position="133"/>
    </location>
</feature>
<dbReference type="InterPro" id="IPR031649">
    <property type="entry name" value="GPHH_dom"/>
</dbReference>
<protein>
    <submittedName>
        <fullName evidence="9">Putative voltage-dependent calcium channel type A subunit alpha-1 isoform X12</fullName>
    </submittedName>
</protein>
<dbReference type="Pfam" id="PF16905">
    <property type="entry name" value="GPHH"/>
    <property type="match status" value="1"/>
</dbReference>
<keyword evidence="2" id="KW-0677">Repeat</keyword>
<evidence type="ECO:0000256" key="4">
    <source>
        <dbReference type="ARBA" id="ARBA00023065"/>
    </source>
</evidence>
<keyword evidence="1" id="KW-0813">Transport</keyword>
<dbReference type="Pfam" id="PF08763">
    <property type="entry name" value="Ca_chan_IQ"/>
    <property type="match status" value="1"/>
</dbReference>
<dbReference type="SMART" id="SM01062">
    <property type="entry name" value="Ca_chan_IQ"/>
    <property type="match status" value="1"/>
</dbReference>
<organism evidence="9 10">
    <name type="scientific">Penaeus vannamei</name>
    <name type="common">Whiteleg shrimp</name>
    <name type="synonym">Litopenaeus vannamei</name>
    <dbReference type="NCBI Taxonomy" id="6689"/>
    <lineage>
        <taxon>Eukaryota</taxon>
        <taxon>Metazoa</taxon>
        <taxon>Ecdysozoa</taxon>
        <taxon>Arthropoda</taxon>
        <taxon>Crustacea</taxon>
        <taxon>Multicrustacea</taxon>
        <taxon>Malacostraca</taxon>
        <taxon>Eumalacostraca</taxon>
        <taxon>Eucarida</taxon>
        <taxon>Decapoda</taxon>
        <taxon>Dendrobranchiata</taxon>
        <taxon>Penaeoidea</taxon>
        <taxon>Penaeidae</taxon>
        <taxon>Penaeus</taxon>
    </lineage>
</organism>
<dbReference type="Proteomes" id="UP000283509">
    <property type="component" value="Unassembled WGS sequence"/>
</dbReference>
<feature type="compositionally biased region" description="Low complexity" evidence="7">
    <location>
        <begin position="354"/>
        <end position="364"/>
    </location>
</feature>
<evidence type="ECO:0000259" key="8">
    <source>
        <dbReference type="SMART" id="SM01062"/>
    </source>
</evidence>
<accession>A0A3R7ME38</accession>
<dbReference type="GO" id="GO:0007268">
    <property type="term" value="P:chemical synaptic transmission"/>
    <property type="evidence" value="ECO:0007669"/>
    <property type="project" value="TreeGrafter"/>
</dbReference>
<sequence length="527" mass="58344">MYDMLRNMDPPLGFGNKCPYRLAYKKLIRMNMPLDDEGKVHFTTTLFALIRENLCIKMRPAEEMDQADMELRATIKKLWPLQAKKNLDFIVPPDDELKYEKLTVGKIYGALLILENWRTTRFGQIQPTGGLVGLELAEVVQAASRRGSLASDDGGRHLRPDEYPVTRPPPLALTQHNLTSCTPRRLRSPTPNRRSPSPRRPGQPHDVGFSDAVSDLVDIVKYDHGHKRGKMHDDFGMMSPVRGRSPSRRREPFPARPWGVRDIRSESNSPDRHYIPTRLDARSRSPSPHSGLAGAAARRGRTLEYYGTASLDRRSRSPSPHRRAGSSYPTIPQRRGGGRRLPATPNKPSTLHLGPQPQGAGHAGPSHHTLPGAKSPTRSQPINFPKLNASPTHVPKLEMPPVFRERRTPPVTEGSARPRGPPQGIIPQGALRRPPMAPIRDQYPYERRPEEPLSFEQAAAYARGPRRQLPSPAVPNGYKPGRDRAVTRLPAPGVGGEGRGPSGRGPRGSDIVTVMRTTGASGSHRAA</sequence>
<keyword evidence="10" id="KW-1185">Reference proteome</keyword>
<evidence type="ECO:0000256" key="5">
    <source>
        <dbReference type="ARBA" id="ARBA00023180"/>
    </source>
</evidence>
<dbReference type="OrthoDB" id="431720at2759"/>
<feature type="compositionally biased region" description="Basic and acidic residues" evidence="7">
    <location>
        <begin position="153"/>
        <end position="164"/>
    </location>
</feature>
<evidence type="ECO:0000313" key="9">
    <source>
        <dbReference type="EMBL" id="ROT80157.1"/>
    </source>
</evidence>
<dbReference type="InterPro" id="IPR050599">
    <property type="entry name" value="VDCC_alpha-1_subunit"/>
</dbReference>
<dbReference type="GO" id="GO:0005891">
    <property type="term" value="C:voltage-gated calcium channel complex"/>
    <property type="evidence" value="ECO:0007669"/>
    <property type="project" value="TreeGrafter"/>
</dbReference>
<comment type="caution">
    <text evidence="9">The sequence shown here is derived from an EMBL/GenBank/DDBJ whole genome shotgun (WGS) entry which is preliminary data.</text>
</comment>
<feature type="compositionally biased region" description="Gly residues" evidence="7">
    <location>
        <begin position="493"/>
        <end position="506"/>
    </location>
</feature>
<evidence type="ECO:0000313" key="10">
    <source>
        <dbReference type="Proteomes" id="UP000283509"/>
    </source>
</evidence>
<dbReference type="EMBL" id="QCYY01001148">
    <property type="protein sequence ID" value="ROT80157.1"/>
    <property type="molecule type" value="Genomic_DNA"/>
</dbReference>
<dbReference type="InterPro" id="IPR014873">
    <property type="entry name" value="VDCC_a1su_IQ"/>
</dbReference>
<feature type="compositionally biased region" description="Basic and acidic residues" evidence="7">
    <location>
        <begin position="248"/>
        <end position="283"/>
    </location>
</feature>
<name>A0A3R7ME38_PENVA</name>
<evidence type="ECO:0000256" key="2">
    <source>
        <dbReference type="ARBA" id="ARBA00022737"/>
    </source>
</evidence>
<evidence type="ECO:0000256" key="3">
    <source>
        <dbReference type="ARBA" id="ARBA00022882"/>
    </source>
</evidence>
<keyword evidence="3" id="KW-0851">Voltage-gated channel</keyword>
<dbReference type="GO" id="GO:0045202">
    <property type="term" value="C:synapse"/>
    <property type="evidence" value="ECO:0007669"/>
    <property type="project" value="GOC"/>
</dbReference>
<evidence type="ECO:0000256" key="7">
    <source>
        <dbReference type="SAM" id="MobiDB-lite"/>
    </source>
</evidence>
<evidence type="ECO:0000256" key="1">
    <source>
        <dbReference type="ARBA" id="ARBA00022448"/>
    </source>
</evidence>
<keyword evidence="4" id="KW-0406">Ion transport</keyword>
<proteinExistence type="predicted"/>
<keyword evidence="5" id="KW-0325">Glycoprotein</keyword>
<dbReference type="PANTHER" id="PTHR45628:SF7">
    <property type="entry name" value="VOLTAGE-DEPENDENT CALCIUM CHANNEL TYPE A SUBUNIT ALPHA-1"/>
    <property type="match status" value="1"/>
</dbReference>
<dbReference type="PANTHER" id="PTHR45628">
    <property type="entry name" value="VOLTAGE-DEPENDENT CALCIUM CHANNEL TYPE A SUBUNIT ALPHA-1"/>
    <property type="match status" value="1"/>
</dbReference>
<reference evidence="9 10" key="1">
    <citation type="submission" date="2018-04" db="EMBL/GenBank/DDBJ databases">
        <authorList>
            <person name="Zhang X."/>
            <person name="Yuan J."/>
            <person name="Li F."/>
            <person name="Xiang J."/>
        </authorList>
    </citation>
    <scope>NUCLEOTIDE SEQUENCE [LARGE SCALE GENOMIC DNA]</scope>
    <source>
        <tissue evidence="9">Muscle</tissue>
    </source>
</reference>
<reference evidence="9 10" key="2">
    <citation type="submission" date="2019-01" db="EMBL/GenBank/DDBJ databases">
        <title>The decoding of complex shrimp genome reveals the adaptation for benthos swimmer, frequently molting mechanism and breeding impact on genome.</title>
        <authorList>
            <person name="Sun Y."/>
            <person name="Gao Y."/>
            <person name="Yu Y."/>
        </authorList>
    </citation>
    <scope>NUCLEOTIDE SEQUENCE [LARGE SCALE GENOMIC DNA]</scope>
    <source>
        <tissue evidence="9">Muscle</tissue>
    </source>
</reference>
<dbReference type="Gene3D" id="6.10.250.2180">
    <property type="match status" value="1"/>
</dbReference>
<dbReference type="GO" id="GO:0098703">
    <property type="term" value="P:calcium ion import across plasma membrane"/>
    <property type="evidence" value="ECO:0007669"/>
    <property type="project" value="TreeGrafter"/>
</dbReference>
<feature type="region of interest" description="Disordered" evidence="7">
    <location>
        <begin position="226"/>
        <end position="527"/>
    </location>
</feature>
<keyword evidence="6" id="KW-0407">Ion channel</keyword>